<evidence type="ECO:0000256" key="2">
    <source>
        <dbReference type="ARBA" id="ARBA00022679"/>
    </source>
</evidence>
<feature type="binding site" evidence="5">
    <location>
        <begin position="319"/>
        <end position="325"/>
    </location>
    <ligand>
        <name>S-adenosyl-L-methionine</name>
        <dbReference type="ChEBI" id="CHEBI:59789"/>
    </ligand>
</feature>
<keyword evidence="3 5" id="KW-0949">S-adenosyl-L-methionine</keyword>
<feature type="binding site" evidence="5">
    <location>
        <position position="373"/>
    </location>
    <ligand>
        <name>S-adenosyl-L-methionine</name>
        <dbReference type="ChEBI" id="CHEBI:59789"/>
    </ligand>
</feature>
<keyword evidence="4 5" id="KW-0694">RNA-binding</keyword>
<dbReference type="Pfam" id="PF01029">
    <property type="entry name" value="NusB"/>
    <property type="match status" value="1"/>
</dbReference>
<dbReference type="PROSITE" id="PS51686">
    <property type="entry name" value="SAM_MT_RSMB_NOP"/>
    <property type="match status" value="1"/>
</dbReference>
<protein>
    <submittedName>
        <fullName evidence="8">rRNA small subunit methyltransferase B</fullName>
    </submittedName>
</protein>
<dbReference type="GO" id="GO:0006355">
    <property type="term" value="P:regulation of DNA-templated transcription"/>
    <property type="evidence" value="ECO:0007669"/>
    <property type="project" value="InterPro"/>
</dbReference>
<dbReference type="OrthoDB" id="9810297at2"/>
<dbReference type="Gene3D" id="1.10.940.10">
    <property type="entry name" value="NusB-like"/>
    <property type="match status" value="1"/>
</dbReference>
<proteinExistence type="inferred from homology"/>
<evidence type="ECO:0000313" key="8">
    <source>
        <dbReference type="EMBL" id="KAB1632911.1"/>
    </source>
</evidence>
<dbReference type="PANTHER" id="PTHR22807">
    <property type="entry name" value="NOP2 YEAST -RELATED NOL1/NOP2/FMU SUN DOMAIN-CONTAINING"/>
    <property type="match status" value="1"/>
</dbReference>
<name>A0A7C8FY99_9MICO</name>
<evidence type="ECO:0000259" key="7">
    <source>
        <dbReference type="PROSITE" id="PS51686"/>
    </source>
</evidence>
<dbReference type="RefSeq" id="WP_158035833.1">
    <property type="nucleotide sequence ID" value="NZ_BAAAZV010000003.1"/>
</dbReference>
<feature type="compositionally biased region" description="Basic and acidic residues" evidence="6">
    <location>
        <begin position="20"/>
        <end position="31"/>
    </location>
</feature>
<feature type="binding site" evidence="5">
    <location>
        <position position="389"/>
    </location>
    <ligand>
        <name>S-adenosyl-L-methionine</name>
        <dbReference type="ChEBI" id="CHEBI:59789"/>
    </ligand>
</feature>
<feature type="compositionally biased region" description="Basic and acidic residues" evidence="6">
    <location>
        <begin position="1"/>
        <end position="13"/>
    </location>
</feature>
<evidence type="ECO:0000256" key="3">
    <source>
        <dbReference type="ARBA" id="ARBA00022691"/>
    </source>
</evidence>
<dbReference type="InterPro" id="IPR001678">
    <property type="entry name" value="MeTrfase_RsmB-F_NOP2_dom"/>
</dbReference>
<evidence type="ECO:0000256" key="4">
    <source>
        <dbReference type="ARBA" id="ARBA00022884"/>
    </source>
</evidence>
<evidence type="ECO:0000256" key="6">
    <source>
        <dbReference type="SAM" id="MobiDB-lite"/>
    </source>
</evidence>
<feature type="binding site" evidence="5">
    <location>
        <position position="346"/>
    </location>
    <ligand>
        <name>S-adenosyl-L-methionine</name>
        <dbReference type="ChEBI" id="CHEBI:59789"/>
    </ligand>
</feature>
<dbReference type="InterPro" id="IPR023267">
    <property type="entry name" value="RCMT"/>
</dbReference>
<accession>A0A7C8FY99</accession>
<dbReference type="InterPro" id="IPR029063">
    <property type="entry name" value="SAM-dependent_MTases_sf"/>
</dbReference>
<dbReference type="InterPro" id="IPR035926">
    <property type="entry name" value="NusB-like_sf"/>
</dbReference>
<comment type="caution">
    <text evidence="8">The sequence shown here is derived from an EMBL/GenBank/DDBJ whole genome shotgun (WGS) entry which is preliminary data.</text>
</comment>
<dbReference type="SUPFAM" id="SSF48013">
    <property type="entry name" value="NusB-like"/>
    <property type="match status" value="1"/>
</dbReference>
<dbReference type="GO" id="GO:0008173">
    <property type="term" value="F:RNA methyltransferase activity"/>
    <property type="evidence" value="ECO:0007669"/>
    <property type="project" value="InterPro"/>
</dbReference>
<feature type="domain" description="SAM-dependent MTase RsmB/NOP-type" evidence="7">
    <location>
        <begin position="312"/>
        <end position="519"/>
    </location>
</feature>
<dbReference type="InterPro" id="IPR049560">
    <property type="entry name" value="MeTrfase_RsmB-F_NOP2_cat"/>
</dbReference>
<feature type="region of interest" description="Disordered" evidence="6">
    <location>
        <begin position="1"/>
        <end position="31"/>
    </location>
</feature>
<dbReference type="InterPro" id="IPR006027">
    <property type="entry name" value="NusB_RsmB_TIM44"/>
</dbReference>
<gene>
    <name evidence="8" type="ORF">F8O02_03375</name>
</gene>
<dbReference type="SUPFAM" id="SSF53335">
    <property type="entry name" value="S-adenosyl-L-methionine-dependent methyltransferases"/>
    <property type="match status" value="1"/>
</dbReference>
<keyword evidence="2 5" id="KW-0808">Transferase</keyword>
<dbReference type="EMBL" id="WBKA01000002">
    <property type="protein sequence ID" value="KAB1632911.1"/>
    <property type="molecule type" value="Genomic_DNA"/>
</dbReference>
<dbReference type="Pfam" id="PF01189">
    <property type="entry name" value="Methyltr_RsmB-F"/>
    <property type="match status" value="1"/>
</dbReference>
<dbReference type="Gene3D" id="3.40.50.150">
    <property type="entry name" value="Vaccinia Virus protein VP39"/>
    <property type="match status" value="1"/>
</dbReference>
<evidence type="ECO:0000313" key="9">
    <source>
        <dbReference type="Proteomes" id="UP000481339"/>
    </source>
</evidence>
<organism evidence="8 9">
    <name type="scientific">Pseudoclavibacter caeni</name>
    <dbReference type="NCBI Taxonomy" id="908846"/>
    <lineage>
        <taxon>Bacteria</taxon>
        <taxon>Bacillati</taxon>
        <taxon>Actinomycetota</taxon>
        <taxon>Actinomycetes</taxon>
        <taxon>Micrococcales</taxon>
        <taxon>Microbacteriaceae</taxon>
        <taxon>Pseudoclavibacter</taxon>
    </lineage>
</organism>
<evidence type="ECO:0000256" key="1">
    <source>
        <dbReference type="ARBA" id="ARBA00022603"/>
    </source>
</evidence>
<dbReference type="GO" id="GO:0001510">
    <property type="term" value="P:RNA methylation"/>
    <property type="evidence" value="ECO:0007669"/>
    <property type="project" value="InterPro"/>
</dbReference>
<evidence type="ECO:0000256" key="5">
    <source>
        <dbReference type="PROSITE-ProRule" id="PRU01023"/>
    </source>
</evidence>
<sequence length="520" mass="55480">MTHDDRRRGDRRGDRGRRPHDRDRRRPRDTDPRRVALGVLEEVEAHDAYANLLLPARLAEADLSPRDRAFATELVYGTIRWQRLYDELIGRAARRDPDRLARRVRWILRLGAHQTLHMRVPGHAAVNETVRLARQTREDRAAGLVNAVMHRLVDRDPADWDAELRRDLPADRYLSVRWSHPEWIVRALRRALAADGRLPGDDARELEALLAADDAAPVVNLVALPGIADRDTIPGAESGTVSPFGALLAHGDPADVCGHGVRVQDAGSQVAALALAAAPGDVPATASAATAADRDATAPGSAADQTCGATASERWIDVCAGPGGKTALLAALAARRQPDASVAANEPVPHRAQLVRDALAEAGFADVPVAEGDGVTALAAGEWDRALIDAPCTGLGALRRRPESRWRKTPADLATLTGLQRRLLDAAVAGAHPGALIAYITCSPHVAETRRQIEGVLERHPGALEVLDTAAVLADAGVDLAAAAAGTGFAPVGTGAPGLQLWPHVHGTDAMFISLLRRRA</sequence>
<dbReference type="PRINTS" id="PR02008">
    <property type="entry name" value="RCMTFAMILY"/>
</dbReference>
<keyword evidence="1 5" id="KW-0489">Methyltransferase</keyword>
<dbReference type="AlphaFoldDB" id="A0A7C8FY99"/>
<feature type="active site" description="Nucleophile" evidence="5">
    <location>
        <position position="442"/>
    </location>
</feature>
<comment type="similarity">
    <text evidence="5">Belongs to the class I-like SAM-binding methyltransferase superfamily. RsmB/NOP family.</text>
</comment>
<dbReference type="Proteomes" id="UP000481339">
    <property type="component" value="Unassembled WGS sequence"/>
</dbReference>
<keyword evidence="9" id="KW-1185">Reference proteome</keyword>
<dbReference type="GO" id="GO:0003723">
    <property type="term" value="F:RNA binding"/>
    <property type="evidence" value="ECO:0007669"/>
    <property type="project" value="UniProtKB-UniRule"/>
</dbReference>
<reference evidence="8 9" key="1">
    <citation type="submission" date="2019-09" db="EMBL/GenBank/DDBJ databases">
        <title>Phylogeny of genus Pseudoclavibacter and closely related genus.</title>
        <authorList>
            <person name="Li Y."/>
        </authorList>
    </citation>
    <scope>NUCLEOTIDE SEQUENCE [LARGE SCALE GENOMIC DNA]</scope>
    <source>
        <strain evidence="8 9">JCM 16921</strain>
    </source>
</reference>
<dbReference type="PANTHER" id="PTHR22807:SF53">
    <property type="entry name" value="RIBOSOMAL RNA SMALL SUBUNIT METHYLTRANSFERASE B-RELATED"/>
    <property type="match status" value="1"/>
</dbReference>